<dbReference type="Proteomes" id="UP001054252">
    <property type="component" value="Unassembled WGS sequence"/>
</dbReference>
<organism evidence="2 3">
    <name type="scientific">Rubroshorea leprosula</name>
    <dbReference type="NCBI Taxonomy" id="152421"/>
    <lineage>
        <taxon>Eukaryota</taxon>
        <taxon>Viridiplantae</taxon>
        <taxon>Streptophyta</taxon>
        <taxon>Embryophyta</taxon>
        <taxon>Tracheophyta</taxon>
        <taxon>Spermatophyta</taxon>
        <taxon>Magnoliopsida</taxon>
        <taxon>eudicotyledons</taxon>
        <taxon>Gunneridae</taxon>
        <taxon>Pentapetalae</taxon>
        <taxon>rosids</taxon>
        <taxon>malvids</taxon>
        <taxon>Malvales</taxon>
        <taxon>Dipterocarpaceae</taxon>
        <taxon>Rubroshorea</taxon>
    </lineage>
</organism>
<evidence type="ECO:0000313" key="2">
    <source>
        <dbReference type="EMBL" id="GKU88904.1"/>
    </source>
</evidence>
<dbReference type="AlphaFoldDB" id="A0AAV5HTP6"/>
<evidence type="ECO:0000256" key="1">
    <source>
        <dbReference type="SAM" id="MobiDB-lite"/>
    </source>
</evidence>
<protein>
    <submittedName>
        <fullName evidence="2">Uncharacterized protein</fullName>
    </submittedName>
</protein>
<gene>
    <name evidence="2" type="ORF">SLEP1_g3114</name>
</gene>
<feature type="region of interest" description="Disordered" evidence="1">
    <location>
        <begin position="58"/>
        <end position="118"/>
    </location>
</feature>
<name>A0AAV5HTP6_9ROSI</name>
<reference evidence="2 3" key="1">
    <citation type="journal article" date="2021" name="Commun. Biol.">
        <title>The genome of Shorea leprosula (Dipterocarpaceae) highlights the ecological relevance of drought in aseasonal tropical rainforests.</title>
        <authorList>
            <person name="Ng K.K.S."/>
            <person name="Kobayashi M.J."/>
            <person name="Fawcett J.A."/>
            <person name="Hatakeyama M."/>
            <person name="Paape T."/>
            <person name="Ng C.H."/>
            <person name="Ang C.C."/>
            <person name="Tnah L.H."/>
            <person name="Lee C.T."/>
            <person name="Nishiyama T."/>
            <person name="Sese J."/>
            <person name="O'Brien M.J."/>
            <person name="Copetti D."/>
            <person name="Mohd Noor M.I."/>
            <person name="Ong R.C."/>
            <person name="Putra M."/>
            <person name="Sireger I.Z."/>
            <person name="Indrioko S."/>
            <person name="Kosugi Y."/>
            <person name="Izuno A."/>
            <person name="Isagi Y."/>
            <person name="Lee S.L."/>
            <person name="Shimizu K.K."/>
        </authorList>
    </citation>
    <scope>NUCLEOTIDE SEQUENCE [LARGE SCALE GENOMIC DNA]</scope>
    <source>
        <strain evidence="2">214</strain>
    </source>
</reference>
<comment type="caution">
    <text evidence="2">The sequence shown here is derived from an EMBL/GenBank/DDBJ whole genome shotgun (WGS) entry which is preliminary data.</text>
</comment>
<feature type="compositionally biased region" description="Basic and acidic residues" evidence="1">
    <location>
        <begin position="83"/>
        <end position="93"/>
    </location>
</feature>
<sequence>MQWEDLGFVLCNSDPADHKTQVIFCHDWDAVAMAKQDESVEIWHSRTDVAILQREEKHQVMAPQLDRPKSPVQRLEAKRKKSREAPLPERNLEGRGPPTANHSRRSLEQRSQNRTVPYRRYDRVQVEISVYRPIH</sequence>
<evidence type="ECO:0000313" key="3">
    <source>
        <dbReference type="Proteomes" id="UP001054252"/>
    </source>
</evidence>
<keyword evidence="3" id="KW-1185">Reference proteome</keyword>
<accession>A0AAV5HTP6</accession>
<dbReference type="EMBL" id="BPVZ01000003">
    <property type="protein sequence ID" value="GKU88904.1"/>
    <property type="molecule type" value="Genomic_DNA"/>
</dbReference>
<proteinExistence type="predicted"/>